<reference evidence="2 3" key="1">
    <citation type="submission" date="2020-02" db="EMBL/GenBank/DDBJ databases">
        <title>Whole-genome analyses of novel actinobacteria.</title>
        <authorList>
            <person name="Sahin N."/>
        </authorList>
    </citation>
    <scope>NUCLEOTIDE SEQUENCE [LARGE SCALE GENOMIC DNA]</scope>
    <source>
        <strain evidence="2 3">KC13</strain>
    </source>
</reference>
<evidence type="ECO:0000313" key="2">
    <source>
        <dbReference type="EMBL" id="NGN95454.1"/>
    </source>
</evidence>
<dbReference type="RefSeq" id="WP_165113236.1">
    <property type="nucleotide sequence ID" value="NZ_JAALAA010000024.1"/>
</dbReference>
<dbReference type="AlphaFoldDB" id="A0A6M1R5B1"/>
<proteinExistence type="predicted"/>
<dbReference type="EMBL" id="JAALAA010000024">
    <property type="protein sequence ID" value="NGN95454.1"/>
    <property type="molecule type" value="Genomic_DNA"/>
</dbReference>
<organism evidence="2 3">
    <name type="scientific">Nocardioides turkmenicus</name>
    <dbReference type="NCBI Taxonomy" id="2711220"/>
    <lineage>
        <taxon>Bacteria</taxon>
        <taxon>Bacillati</taxon>
        <taxon>Actinomycetota</taxon>
        <taxon>Actinomycetes</taxon>
        <taxon>Propionibacteriales</taxon>
        <taxon>Nocardioidaceae</taxon>
        <taxon>Nocardioides</taxon>
    </lineage>
</organism>
<feature type="compositionally biased region" description="Basic and acidic residues" evidence="1">
    <location>
        <begin position="47"/>
        <end position="56"/>
    </location>
</feature>
<evidence type="ECO:0000256" key="1">
    <source>
        <dbReference type="SAM" id="MobiDB-lite"/>
    </source>
</evidence>
<protein>
    <submittedName>
        <fullName evidence="2">Uncharacterized protein</fullName>
    </submittedName>
</protein>
<evidence type="ECO:0000313" key="3">
    <source>
        <dbReference type="Proteomes" id="UP000483261"/>
    </source>
</evidence>
<gene>
    <name evidence="2" type="ORF">G5C66_22280</name>
</gene>
<sequence>MSHAHENSQGRPGGLARGRVKDPFWAAVQRRHPEIDIVLLPPEEQSGTDRADGERR</sequence>
<name>A0A6M1R5B1_9ACTN</name>
<feature type="region of interest" description="Disordered" evidence="1">
    <location>
        <begin position="36"/>
        <end position="56"/>
    </location>
</feature>
<keyword evidence="3" id="KW-1185">Reference proteome</keyword>
<dbReference type="Proteomes" id="UP000483261">
    <property type="component" value="Unassembled WGS sequence"/>
</dbReference>
<accession>A0A6M1R5B1</accession>
<comment type="caution">
    <text evidence="2">The sequence shown here is derived from an EMBL/GenBank/DDBJ whole genome shotgun (WGS) entry which is preliminary data.</text>
</comment>